<dbReference type="SMART" id="SM00184">
    <property type="entry name" value="RING"/>
    <property type="match status" value="1"/>
</dbReference>
<keyword evidence="5" id="KW-0175">Coiled coil</keyword>
<dbReference type="GO" id="GO:0008270">
    <property type="term" value="F:zinc ion binding"/>
    <property type="evidence" value="ECO:0007669"/>
    <property type="project" value="UniProtKB-KW"/>
</dbReference>
<dbReference type="InterPro" id="IPR013083">
    <property type="entry name" value="Znf_RING/FYVE/PHD"/>
</dbReference>
<dbReference type="GO" id="GO:0030544">
    <property type="term" value="F:Hsp70 protein binding"/>
    <property type="evidence" value="ECO:0007669"/>
    <property type="project" value="TreeGrafter"/>
</dbReference>
<keyword evidence="9" id="KW-1185">Reference proteome</keyword>
<organism evidence="8 9">
    <name type="scientific">Volvox reticuliferus</name>
    <dbReference type="NCBI Taxonomy" id="1737510"/>
    <lineage>
        <taxon>Eukaryota</taxon>
        <taxon>Viridiplantae</taxon>
        <taxon>Chlorophyta</taxon>
        <taxon>core chlorophytes</taxon>
        <taxon>Chlorophyceae</taxon>
        <taxon>CS clade</taxon>
        <taxon>Chlamydomonadales</taxon>
        <taxon>Volvocaceae</taxon>
        <taxon>Volvox</taxon>
    </lineage>
</organism>
<feature type="non-terminal residue" evidence="8">
    <location>
        <position position="1241"/>
    </location>
</feature>
<comment type="caution">
    <text evidence="8">The sequence shown here is derived from an EMBL/GenBank/DDBJ whole genome shotgun (WGS) entry which is preliminary data.</text>
</comment>
<feature type="coiled-coil region" evidence="5">
    <location>
        <begin position="1149"/>
        <end position="1190"/>
    </location>
</feature>
<dbReference type="Pfam" id="PF13920">
    <property type="entry name" value="zf-C3HC4_3"/>
    <property type="match status" value="1"/>
</dbReference>
<evidence type="ECO:0000256" key="6">
    <source>
        <dbReference type="SAM" id="MobiDB-lite"/>
    </source>
</evidence>
<evidence type="ECO:0000259" key="7">
    <source>
        <dbReference type="PROSITE" id="PS50089"/>
    </source>
</evidence>
<proteinExistence type="predicted"/>
<dbReference type="PROSITE" id="PS00518">
    <property type="entry name" value="ZF_RING_1"/>
    <property type="match status" value="1"/>
</dbReference>
<dbReference type="OrthoDB" id="1262810at2759"/>
<dbReference type="Gene3D" id="3.30.40.10">
    <property type="entry name" value="Zinc/RING finger domain, C3HC4 (zinc finger)"/>
    <property type="match status" value="1"/>
</dbReference>
<evidence type="ECO:0000256" key="1">
    <source>
        <dbReference type="ARBA" id="ARBA00022723"/>
    </source>
</evidence>
<feature type="region of interest" description="Disordered" evidence="6">
    <location>
        <begin position="111"/>
        <end position="137"/>
    </location>
</feature>
<name>A0A8J4CKV2_9CHLO</name>
<feature type="domain" description="RING-type" evidence="7">
    <location>
        <begin position="1193"/>
        <end position="1229"/>
    </location>
</feature>
<evidence type="ECO:0000313" key="9">
    <source>
        <dbReference type="Proteomes" id="UP000747110"/>
    </source>
</evidence>
<dbReference type="InterPro" id="IPR001841">
    <property type="entry name" value="Znf_RING"/>
</dbReference>
<evidence type="ECO:0000256" key="2">
    <source>
        <dbReference type="ARBA" id="ARBA00022771"/>
    </source>
</evidence>
<evidence type="ECO:0000256" key="4">
    <source>
        <dbReference type="PROSITE-ProRule" id="PRU00175"/>
    </source>
</evidence>
<dbReference type="PROSITE" id="PS50089">
    <property type="entry name" value="ZF_RING_2"/>
    <property type="match status" value="1"/>
</dbReference>
<dbReference type="AlphaFoldDB" id="A0A8J4CKV2"/>
<gene>
    <name evidence="8" type="ORF">Vretifemale_13844</name>
</gene>
<dbReference type="SUPFAM" id="SSF57850">
    <property type="entry name" value="RING/U-box"/>
    <property type="match status" value="1"/>
</dbReference>
<dbReference type="PANTHER" id="PTHR15600">
    <property type="entry name" value="SACSIN"/>
    <property type="match status" value="1"/>
</dbReference>
<dbReference type="InterPro" id="IPR052972">
    <property type="entry name" value="Sacsin_chaperone_reg"/>
</dbReference>
<dbReference type="PANTHER" id="PTHR15600:SF42">
    <property type="entry name" value="SACSIN"/>
    <property type="match status" value="1"/>
</dbReference>
<dbReference type="Proteomes" id="UP000747110">
    <property type="component" value="Unassembled WGS sequence"/>
</dbReference>
<protein>
    <recommendedName>
        <fullName evidence="7">RING-type domain-containing protein</fullName>
    </recommendedName>
</protein>
<keyword evidence="2 4" id="KW-0863">Zinc-finger</keyword>
<evidence type="ECO:0000256" key="5">
    <source>
        <dbReference type="SAM" id="Coils"/>
    </source>
</evidence>
<accession>A0A8J4CKV2</accession>
<evidence type="ECO:0000256" key="3">
    <source>
        <dbReference type="ARBA" id="ARBA00022833"/>
    </source>
</evidence>
<keyword evidence="1" id="KW-0479">Metal-binding</keyword>
<dbReference type="EMBL" id="BNCP01000032">
    <property type="protein sequence ID" value="GIL85236.1"/>
    <property type="molecule type" value="Genomic_DNA"/>
</dbReference>
<sequence>LSRHCAPHPDSLPSRGLADASAIASSAPTRGSVGAAAGAAISALVEKMRLCDVACGGALPRRCGSEWDESTRAAVLGLLAEAAPTNIDPADIIFLRRLPIYPTHGGGFAALEQDPMGHGDGADGAAASSVTTSDPTPEMAPVVCSGDLLQLVPGLEAALPESIPRRLLLPQPGAARLYTLLDVPSLTAPGFLGKVVLPHLDSLPDGMKAMLLTHVQSNWNRLRSDESLLAVLRDTPFVPTADGALKRPSELYDPDHSLFAAAFLGCPVFPRDQFAMPAWLTVLREVGMQHKVTAVGFLAAAEAVAARGAALHMALQCEGVPDHGADLEDPFLAGGAAEVPSAVAGARAKVIAAAEQLVCYLASPQGTSLGGGREWWAALAKVAFAPATLGLPGSRKARQLLTRYSDAAAASDWPLVWSVLPVVSADRQIPAALGQGQLRIKSPPPLAAVVAHLRRVGADSGEEALSAWPASAGSVEDAFRAVLSYLDREGVSGQKAAQLRDVAFIPVARATLLAPPRRLYVRLKEDFAPFAFEVPPSLASFMPLLKSLGAQDEPRAQDLVESLRALAASAGPQQLNPNQRAAIIRLLTHVAALGGAGAASGPGGGAVGGGGVGGSAADLAYLNSARKDRRLLVLSADGRLVPAHSAVSVGEGGGGSGAGRILGRLDPGALTLTHPALSEAVTRWLGCPRLGDVAEERLDPGHPLEPVEQIQGLPLRDARALMASPTFVSACHVLLRTHAPLVRGMATHGSLHEVAAVLRAAAPRLTFVRSLRTTAVLRATGAALSPAAEASRVAFDFVETTAGAAALASGAGMVTGLAAKSSSGGSGFGSGRIFIAEPPQHLPVSWLLASAVSRVVGSPVVLPIQPLFTIPSDELQQLQPVLLPGGFDAGLETAAQAGVPGAPLLPADAALLQLKPLRRYCAGEVVAYQRTSAAAAVPAAAAAAAAERRLQYVAVAAAGPSSAKEAQVGAAAATTGGGTSSGGSSGSGNLCYGRVAAHCVPADKASGASGGVHRVLVEVEPGVVQHLLSTQVFCFRSATGDAAPPTAAAAANAADLSAVAASSSSAVANPAAAAAAGYASPSSAGGQAGAGVAGSSAGSSSAAAPLAAAAAAVPQPSADGALRPVSSNEMLAAIRDVMAAAGLPLDPAAGQLMGRVAMLQEKLAEAQEQLEQANKKAASSAAEAENARSAWQCKICFSRDVDSAYTTCGHTICARCAAAAGSNRCPVCRKTSQALLRLYSA</sequence>
<keyword evidence="3" id="KW-0862">Zinc</keyword>
<dbReference type="InterPro" id="IPR017907">
    <property type="entry name" value="Znf_RING_CS"/>
</dbReference>
<evidence type="ECO:0000313" key="8">
    <source>
        <dbReference type="EMBL" id="GIL85236.1"/>
    </source>
</evidence>
<reference evidence="8" key="1">
    <citation type="journal article" date="2021" name="Proc. Natl. Acad. Sci. U.S.A.">
        <title>Three genomes in the algal genus Volvox reveal the fate of a haploid sex-determining region after a transition to homothallism.</title>
        <authorList>
            <person name="Yamamoto K."/>
            <person name="Hamaji T."/>
            <person name="Kawai-Toyooka H."/>
            <person name="Matsuzaki R."/>
            <person name="Takahashi F."/>
            <person name="Nishimura Y."/>
            <person name="Kawachi M."/>
            <person name="Noguchi H."/>
            <person name="Minakuchi Y."/>
            <person name="Umen J.G."/>
            <person name="Toyoda A."/>
            <person name="Nozaki H."/>
        </authorList>
    </citation>
    <scope>NUCLEOTIDE SEQUENCE</scope>
    <source>
        <strain evidence="8">NIES-3786</strain>
    </source>
</reference>